<dbReference type="EMBL" id="LWBS01000121">
    <property type="protein sequence ID" value="OAP95147.1"/>
    <property type="molecule type" value="Genomic_DNA"/>
</dbReference>
<comment type="caution">
    <text evidence="1">The sequence shown here is derived from an EMBL/GenBank/DDBJ whole genome shotgun (WGS) entry which is preliminary data.</text>
</comment>
<proteinExistence type="predicted"/>
<gene>
    <name evidence="1" type="ORF">A4U53_18165</name>
</gene>
<organism evidence="1">
    <name type="scientific">Rhizobium leguminosarum</name>
    <dbReference type="NCBI Taxonomy" id="384"/>
    <lineage>
        <taxon>Bacteria</taxon>
        <taxon>Pseudomonadati</taxon>
        <taxon>Pseudomonadota</taxon>
        <taxon>Alphaproteobacteria</taxon>
        <taxon>Hyphomicrobiales</taxon>
        <taxon>Rhizobiaceae</taxon>
        <taxon>Rhizobium/Agrobacterium group</taxon>
        <taxon>Rhizobium</taxon>
    </lineage>
</organism>
<evidence type="ECO:0000313" key="1">
    <source>
        <dbReference type="EMBL" id="OAP95147.1"/>
    </source>
</evidence>
<name>A0A179BU16_RHILE</name>
<accession>A0A179BU16</accession>
<sequence>MAYESTPVRLEIRNKLVDAFLQVSAQGLITHKEIADLIGKKTTSPDAIKHSAFRVASDEHGIVFENIRGTGYRRIAAGDVHRVGTQTRHSIRGKVKRGSKKILAVLSTNSNSMTNGERIKAHAELGILGMIRMAAGRGAAAKAYREAERHEEKYQKPPTQEEISKAVLRALAGKAA</sequence>
<reference evidence="1" key="1">
    <citation type="submission" date="2016-04" db="EMBL/GenBank/DDBJ databases">
        <title>Fast-growing isolate from the root nodules of Vavilovia formosa.</title>
        <authorList>
            <person name="Kimeklis A."/>
            <person name="Safronova V."/>
            <person name="Belimov A."/>
            <person name="Andronov E."/>
        </authorList>
    </citation>
    <scope>NUCLEOTIDE SEQUENCE [LARGE SCALE GENOMIC DNA]</scope>
    <source>
        <strain evidence="1">Vaf-46</strain>
    </source>
</reference>
<protein>
    <submittedName>
        <fullName evidence="1">Uncharacterized protein</fullName>
    </submittedName>
</protein>
<dbReference type="AlphaFoldDB" id="A0A179BU16"/>